<feature type="compositionally biased region" description="Low complexity" evidence="2">
    <location>
        <begin position="111"/>
        <end position="121"/>
    </location>
</feature>
<feature type="region of interest" description="Disordered" evidence="2">
    <location>
        <begin position="1"/>
        <end position="139"/>
    </location>
</feature>
<feature type="compositionally biased region" description="Pro residues" evidence="2">
    <location>
        <begin position="717"/>
        <end position="726"/>
    </location>
</feature>
<gene>
    <name evidence="4" type="ORF">B0T20DRAFT_344232</name>
</gene>
<dbReference type="SMART" id="SM00343">
    <property type="entry name" value="ZnF_C2HC"/>
    <property type="match status" value="4"/>
</dbReference>
<feature type="compositionally biased region" description="Low complexity" evidence="2">
    <location>
        <begin position="419"/>
        <end position="429"/>
    </location>
</feature>
<organism evidence="4 5">
    <name type="scientific">Sordaria brevicollis</name>
    <dbReference type="NCBI Taxonomy" id="83679"/>
    <lineage>
        <taxon>Eukaryota</taxon>
        <taxon>Fungi</taxon>
        <taxon>Dikarya</taxon>
        <taxon>Ascomycota</taxon>
        <taxon>Pezizomycotina</taxon>
        <taxon>Sordariomycetes</taxon>
        <taxon>Sordariomycetidae</taxon>
        <taxon>Sordariales</taxon>
        <taxon>Sordariaceae</taxon>
        <taxon>Sordaria</taxon>
    </lineage>
</organism>
<feature type="domain" description="CCHC-type" evidence="3">
    <location>
        <begin position="567"/>
        <end position="580"/>
    </location>
</feature>
<feature type="compositionally biased region" description="Gly residues" evidence="2">
    <location>
        <begin position="693"/>
        <end position="712"/>
    </location>
</feature>
<keyword evidence="1" id="KW-0479">Metal-binding</keyword>
<reference evidence="4" key="1">
    <citation type="journal article" date="2023" name="Mol. Phylogenet. Evol.">
        <title>Genome-scale phylogeny and comparative genomics of the fungal order Sordariales.</title>
        <authorList>
            <person name="Hensen N."/>
            <person name="Bonometti L."/>
            <person name="Westerberg I."/>
            <person name="Brannstrom I.O."/>
            <person name="Guillou S."/>
            <person name="Cros-Aarteil S."/>
            <person name="Calhoun S."/>
            <person name="Haridas S."/>
            <person name="Kuo A."/>
            <person name="Mondo S."/>
            <person name="Pangilinan J."/>
            <person name="Riley R."/>
            <person name="LaButti K."/>
            <person name="Andreopoulos B."/>
            <person name="Lipzen A."/>
            <person name="Chen C."/>
            <person name="Yan M."/>
            <person name="Daum C."/>
            <person name="Ng V."/>
            <person name="Clum A."/>
            <person name="Steindorff A."/>
            <person name="Ohm R.A."/>
            <person name="Martin F."/>
            <person name="Silar P."/>
            <person name="Natvig D.O."/>
            <person name="Lalanne C."/>
            <person name="Gautier V."/>
            <person name="Ament-Velasquez S.L."/>
            <person name="Kruys A."/>
            <person name="Hutchinson M.I."/>
            <person name="Powell A.J."/>
            <person name="Barry K."/>
            <person name="Miller A.N."/>
            <person name="Grigoriev I.V."/>
            <person name="Debuchy R."/>
            <person name="Gladieux P."/>
            <person name="Hiltunen Thoren M."/>
            <person name="Johannesson H."/>
        </authorList>
    </citation>
    <scope>NUCLEOTIDE SEQUENCE</scope>
    <source>
        <strain evidence="4">FGSC 1904</strain>
    </source>
</reference>
<dbReference type="Gene3D" id="4.10.60.10">
    <property type="entry name" value="Zinc finger, CCHC-type"/>
    <property type="match status" value="1"/>
</dbReference>
<feature type="region of interest" description="Disordered" evidence="2">
    <location>
        <begin position="385"/>
        <end position="447"/>
    </location>
</feature>
<dbReference type="GO" id="GO:0008270">
    <property type="term" value="F:zinc ion binding"/>
    <property type="evidence" value="ECO:0007669"/>
    <property type="project" value="UniProtKB-KW"/>
</dbReference>
<dbReference type="InterPro" id="IPR001878">
    <property type="entry name" value="Znf_CCHC"/>
</dbReference>
<dbReference type="EMBL" id="JAUTDP010000001">
    <property type="protein sequence ID" value="KAK3402763.1"/>
    <property type="molecule type" value="Genomic_DNA"/>
</dbReference>
<proteinExistence type="predicted"/>
<name>A0AAE0PMH0_SORBR</name>
<keyword evidence="1" id="KW-0862">Zinc</keyword>
<dbReference type="PROSITE" id="PS50158">
    <property type="entry name" value="ZF_CCHC"/>
    <property type="match status" value="1"/>
</dbReference>
<keyword evidence="1" id="KW-0863">Zinc-finger</keyword>
<feature type="compositionally biased region" description="Gly residues" evidence="2">
    <location>
        <begin position="745"/>
        <end position="784"/>
    </location>
</feature>
<dbReference type="Proteomes" id="UP001281003">
    <property type="component" value="Unassembled WGS sequence"/>
</dbReference>
<keyword evidence="5" id="KW-1185">Reference proteome</keyword>
<comment type="caution">
    <text evidence="4">The sequence shown here is derived from an EMBL/GenBank/DDBJ whole genome shotgun (WGS) entry which is preliminary data.</text>
</comment>
<feature type="compositionally biased region" description="Polar residues" evidence="2">
    <location>
        <begin position="432"/>
        <end position="443"/>
    </location>
</feature>
<reference evidence="4" key="2">
    <citation type="submission" date="2023-07" db="EMBL/GenBank/DDBJ databases">
        <authorList>
            <consortium name="Lawrence Berkeley National Laboratory"/>
            <person name="Haridas S."/>
            <person name="Hensen N."/>
            <person name="Bonometti L."/>
            <person name="Westerberg I."/>
            <person name="Brannstrom I.O."/>
            <person name="Guillou S."/>
            <person name="Cros-Aarteil S."/>
            <person name="Calhoun S."/>
            <person name="Kuo A."/>
            <person name="Mondo S."/>
            <person name="Pangilinan J."/>
            <person name="Riley R."/>
            <person name="LaButti K."/>
            <person name="Andreopoulos B."/>
            <person name="Lipzen A."/>
            <person name="Chen C."/>
            <person name="Yanf M."/>
            <person name="Daum C."/>
            <person name="Ng V."/>
            <person name="Clum A."/>
            <person name="Steindorff A."/>
            <person name="Ohm R."/>
            <person name="Martin F."/>
            <person name="Silar P."/>
            <person name="Natvig D."/>
            <person name="Lalanne C."/>
            <person name="Gautier V."/>
            <person name="Ament-velasquez S.L."/>
            <person name="Kruys A."/>
            <person name="Hutchinson M.I."/>
            <person name="Powell A.J."/>
            <person name="Barry K."/>
            <person name="Miller A.N."/>
            <person name="Grigoriev I.V."/>
            <person name="Debuchy R."/>
            <person name="Gladieux P."/>
            <person name="Thoren M.H."/>
            <person name="Johannesson H."/>
        </authorList>
    </citation>
    <scope>NUCLEOTIDE SEQUENCE</scope>
    <source>
        <strain evidence="4">FGSC 1904</strain>
    </source>
</reference>
<dbReference type="GO" id="GO:0003676">
    <property type="term" value="F:nucleic acid binding"/>
    <property type="evidence" value="ECO:0007669"/>
    <property type="project" value="InterPro"/>
</dbReference>
<sequence>MSAPGSPSSRKRPADDESDASGAKKARVENPEAATNAPADDIEEGEIGDSPSGSEAESTKDNEAEGESTPTHGGWNRGVSNGGLRTSFISLSTSSLRKKPQKKEAEPEPTPAETTPATPVTKAEDAKRSKSSSPTSQKLIDGWLALPPHEEFAYFKSRPRYPETWQARFLKFCETLIRHNIRWPETKMDEAQAKKMAEPDLLYKAWEQWLQDHADQKFCGQASVGAGTKLATATRLEVDRLRGFISEAFNPKDPEPVEPEKPKKLGKFPQASWTNFQLRGTKFEHMTIPPLASRGDLDKLRKSKDLWRARFIQWCQELISLNQEILTPSTPEILGVIWTLWSSWIKQIISKNKIPVGKDVARTFFLENNEGSMAVYRAIMAAPSKPKVESNESEDSEAPKQQEAQESDNEESDHDHPRAAAAEAASTAARNVGQQQSSQPSTPRNEDHDLHIRHKYFPGLDENQLFCIECASTSHDSSQCPDLTCRWCSDKHPSHTCPTRRRCTTCRQLGHSADSCTEKLAVPRDEMDCAICGSRDGHLEDTCTQLWRTFTPDPLTTSKVKALPIYCYCCGNAGHYGADCGMNMARPSTITISETWSKSNVEQLYIDPESDKIPIALQPMPKGSVLAPYNEEDPYANWDADSTAGSGRPDLGHSIAPQRHVFFEDDEDDEDEGFIRPPVNKNQGPGAQHGKIQFGGGNNRGGRGGGKNGGGNSSFNPPLPPGPPPQSLREFQSYNHGRAGDSFKSGGGGNVGGGGGRGRGGGGGGRGRGGFSRGGRGGRGGKNW</sequence>
<feature type="compositionally biased region" description="Polar residues" evidence="2">
    <location>
        <begin position="83"/>
        <end position="95"/>
    </location>
</feature>
<evidence type="ECO:0000313" key="5">
    <source>
        <dbReference type="Proteomes" id="UP001281003"/>
    </source>
</evidence>
<evidence type="ECO:0000313" key="4">
    <source>
        <dbReference type="EMBL" id="KAK3402763.1"/>
    </source>
</evidence>
<protein>
    <recommendedName>
        <fullName evidence="3">CCHC-type domain-containing protein</fullName>
    </recommendedName>
</protein>
<accession>A0AAE0PMH0</accession>
<evidence type="ECO:0000256" key="1">
    <source>
        <dbReference type="PROSITE-ProRule" id="PRU00047"/>
    </source>
</evidence>
<evidence type="ECO:0000256" key="2">
    <source>
        <dbReference type="SAM" id="MobiDB-lite"/>
    </source>
</evidence>
<feature type="region of interest" description="Disordered" evidence="2">
    <location>
        <begin position="666"/>
        <end position="784"/>
    </location>
</feature>
<evidence type="ECO:0000259" key="3">
    <source>
        <dbReference type="PROSITE" id="PS50158"/>
    </source>
</evidence>
<dbReference type="AlphaFoldDB" id="A0AAE0PMH0"/>